<evidence type="ECO:0000313" key="9">
    <source>
        <dbReference type="Proteomes" id="UP000261212"/>
    </source>
</evidence>
<comment type="similarity">
    <text evidence="2">Belongs to the chromate ion transporter (CHR) (TC 2.A.51) family.</text>
</comment>
<evidence type="ECO:0000256" key="6">
    <source>
        <dbReference type="ARBA" id="ARBA00023136"/>
    </source>
</evidence>
<dbReference type="RefSeq" id="WP_117531984.1">
    <property type="nucleotide sequence ID" value="NZ_QUSM01000003.1"/>
</dbReference>
<sequence>MVMELFIVFFKIGLFTFGGGYAMIPLIKTEVLSHGWATVGEIIDFIGISESTPGPFAINIATFIGFDHSSLIGAFSATLGVVLPSFIIIILISKFFFNFQDNKYVQAVLAGLRPAVVGTIAASAMTIFASVFILKGKLTNYTGLMILAVVLLLKLKFKEMHPIVLIIISGFLGYLFYGPLAGII</sequence>
<keyword evidence="6 7" id="KW-0472">Membrane</keyword>
<evidence type="ECO:0000256" key="2">
    <source>
        <dbReference type="ARBA" id="ARBA00005262"/>
    </source>
</evidence>
<dbReference type="GO" id="GO:0005886">
    <property type="term" value="C:plasma membrane"/>
    <property type="evidence" value="ECO:0007669"/>
    <property type="project" value="UniProtKB-SubCell"/>
</dbReference>
<accession>A0A3E3DZK9</accession>
<proteinExistence type="inferred from homology"/>
<evidence type="ECO:0000313" key="8">
    <source>
        <dbReference type="EMBL" id="RGD74128.1"/>
    </source>
</evidence>
<evidence type="ECO:0000256" key="4">
    <source>
        <dbReference type="ARBA" id="ARBA00022692"/>
    </source>
</evidence>
<keyword evidence="4 7" id="KW-0812">Transmembrane</keyword>
<evidence type="ECO:0000256" key="5">
    <source>
        <dbReference type="ARBA" id="ARBA00022989"/>
    </source>
</evidence>
<dbReference type="InterPro" id="IPR052518">
    <property type="entry name" value="CHR_Transporter"/>
</dbReference>
<reference evidence="8 9" key="1">
    <citation type="submission" date="2018-08" db="EMBL/GenBank/DDBJ databases">
        <title>A genome reference for cultivated species of the human gut microbiota.</title>
        <authorList>
            <person name="Zou Y."/>
            <person name="Xue W."/>
            <person name="Luo G."/>
        </authorList>
    </citation>
    <scope>NUCLEOTIDE SEQUENCE [LARGE SCALE GENOMIC DNA]</scope>
    <source>
        <strain evidence="8 9">AM25-6</strain>
    </source>
</reference>
<dbReference type="AlphaFoldDB" id="A0A3E3DZK9"/>
<dbReference type="PANTHER" id="PTHR43663">
    <property type="entry name" value="CHROMATE TRANSPORT PROTEIN-RELATED"/>
    <property type="match status" value="1"/>
</dbReference>
<gene>
    <name evidence="8" type="ORF">DW687_05000</name>
</gene>
<dbReference type="PANTHER" id="PTHR43663:SF1">
    <property type="entry name" value="CHROMATE TRANSPORTER"/>
    <property type="match status" value="1"/>
</dbReference>
<comment type="subcellular location">
    <subcellularLocation>
        <location evidence="1">Cell membrane</location>
        <topology evidence="1">Multi-pass membrane protein</topology>
    </subcellularLocation>
</comment>
<feature type="transmembrane region" description="Helical" evidence="7">
    <location>
        <begin position="112"/>
        <end position="134"/>
    </location>
</feature>
<keyword evidence="5 7" id="KW-1133">Transmembrane helix</keyword>
<dbReference type="InterPro" id="IPR003370">
    <property type="entry name" value="Chromate_transpt"/>
</dbReference>
<dbReference type="Pfam" id="PF02417">
    <property type="entry name" value="Chromate_transp"/>
    <property type="match status" value="1"/>
</dbReference>
<protein>
    <submittedName>
        <fullName evidence="8">Chromate transporter</fullName>
    </submittedName>
</protein>
<evidence type="ECO:0000256" key="3">
    <source>
        <dbReference type="ARBA" id="ARBA00022475"/>
    </source>
</evidence>
<dbReference type="EMBL" id="QUSM01000003">
    <property type="protein sequence ID" value="RGD74128.1"/>
    <property type="molecule type" value="Genomic_DNA"/>
</dbReference>
<dbReference type="GO" id="GO:0015109">
    <property type="term" value="F:chromate transmembrane transporter activity"/>
    <property type="evidence" value="ECO:0007669"/>
    <property type="project" value="InterPro"/>
</dbReference>
<evidence type="ECO:0000256" key="1">
    <source>
        <dbReference type="ARBA" id="ARBA00004651"/>
    </source>
</evidence>
<evidence type="ECO:0000256" key="7">
    <source>
        <dbReference type="SAM" id="Phobius"/>
    </source>
</evidence>
<keyword evidence="3" id="KW-1003">Cell membrane</keyword>
<name>A0A3E3DZK9_9FIRM</name>
<feature type="transmembrane region" description="Helical" evidence="7">
    <location>
        <begin position="6"/>
        <end position="24"/>
    </location>
</feature>
<comment type="caution">
    <text evidence="8">The sequence shown here is derived from an EMBL/GenBank/DDBJ whole genome shotgun (WGS) entry which is preliminary data.</text>
</comment>
<feature type="transmembrane region" description="Helical" evidence="7">
    <location>
        <begin position="163"/>
        <end position="183"/>
    </location>
</feature>
<organism evidence="8 9">
    <name type="scientific">Anaerofustis stercorihominis</name>
    <dbReference type="NCBI Taxonomy" id="214853"/>
    <lineage>
        <taxon>Bacteria</taxon>
        <taxon>Bacillati</taxon>
        <taxon>Bacillota</taxon>
        <taxon>Clostridia</taxon>
        <taxon>Eubacteriales</taxon>
        <taxon>Eubacteriaceae</taxon>
        <taxon>Anaerofustis</taxon>
    </lineage>
</organism>
<dbReference type="Proteomes" id="UP000261212">
    <property type="component" value="Unassembled WGS sequence"/>
</dbReference>
<feature type="transmembrane region" description="Helical" evidence="7">
    <location>
        <begin position="71"/>
        <end position="92"/>
    </location>
</feature>
<feature type="transmembrane region" description="Helical" evidence="7">
    <location>
        <begin position="141"/>
        <end position="157"/>
    </location>
</feature>